<dbReference type="EMBL" id="BAABAB010000036">
    <property type="protein sequence ID" value="GAA3635292.1"/>
    <property type="molecule type" value="Genomic_DNA"/>
</dbReference>
<comment type="caution">
    <text evidence="1">The sequence shown here is derived from an EMBL/GenBank/DDBJ whole genome shotgun (WGS) entry which is preliminary data.</text>
</comment>
<dbReference type="RefSeq" id="WP_344808337.1">
    <property type="nucleotide sequence ID" value="NZ_BAABAB010000036.1"/>
</dbReference>
<accession>A0ABP7AM94</accession>
<evidence type="ECO:0000313" key="1">
    <source>
        <dbReference type="EMBL" id="GAA3635292.1"/>
    </source>
</evidence>
<sequence length="161" mass="16722">MSGPDPARLYLDATPVQRARLDRAYLARSADLIGSALAALNAAGLDTSVPDATGTSGSGTGVAAVPVPEAVRVAEVAVRHRHLVGRLPGFGPDAYAEMVAAIRAVFGELHPDDVGDLAPFDLWAVQDRHTGEPLPGVTGAERNRARRAVGLLRRSAADAIT</sequence>
<name>A0ABP7AM94_9ACTN</name>
<gene>
    <name evidence="1" type="ORF">GCM10022236_42390</name>
</gene>
<keyword evidence="2" id="KW-1185">Reference proteome</keyword>
<dbReference type="Proteomes" id="UP001501490">
    <property type="component" value="Unassembled WGS sequence"/>
</dbReference>
<reference evidence="2" key="1">
    <citation type="journal article" date="2019" name="Int. J. Syst. Evol. Microbiol.">
        <title>The Global Catalogue of Microorganisms (GCM) 10K type strain sequencing project: providing services to taxonomists for standard genome sequencing and annotation.</title>
        <authorList>
            <consortium name="The Broad Institute Genomics Platform"/>
            <consortium name="The Broad Institute Genome Sequencing Center for Infectious Disease"/>
            <person name="Wu L."/>
            <person name="Ma J."/>
        </authorList>
    </citation>
    <scope>NUCLEOTIDE SEQUENCE [LARGE SCALE GENOMIC DNA]</scope>
    <source>
        <strain evidence="2">JCM 16929</strain>
    </source>
</reference>
<evidence type="ECO:0000313" key="2">
    <source>
        <dbReference type="Proteomes" id="UP001501490"/>
    </source>
</evidence>
<protein>
    <submittedName>
        <fullName evidence="1">Uncharacterized protein</fullName>
    </submittedName>
</protein>
<proteinExistence type="predicted"/>
<organism evidence="1 2">
    <name type="scientific">Microlunatus ginsengisoli</name>
    <dbReference type="NCBI Taxonomy" id="363863"/>
    <lineage>
        <taxon>Bacteria</taxon>
        <taxon>Bacillati</taxon>
        <taxon>Actinomycetota</taxon>
        <taxon>Actinomycetes</taxon>
        <taxon>Propionibacteriales</taxon>
        <taxon>Propionibacteriaceae</taxon>
        <taxon>Microlunatus</taxon>
    </lineage>
</organism>